<sequence length="314" mass="35647">MTDLTKYNPYHHVELKQVNQHNQPETISVCICTMNRPDELDRCLSSIFQSADLPDEVIVSDDSSAPQSTQAVTAKYPAATYQKGPRCGLSANRNACLYLASSSHIMFVDDDVQVPPNFMATARRLITSSPDTIITGHEINYGGTGCLQQGRKVVPHNPDFWGVQRLPVEHQYQSIVINATIFPRTLLSQAKFDEKLRYGCDEIDMARHATALGYTIIYCDELYVHHYPSSINRQQYKRFIHASRFYTTTKAYWYYDRSRIKALIYLLLAPLQLVASGFKRGDLSIVWNAIQATITAYRYLITGFGETCYGTTTR</sequence>
<dbReference type="Gene3D" id="3.90.550.10">
    <property type="entry name" value="Spore Coat Polysaccharide Biosynthesis Protein SpsA, Chain A"/>
    <property type="match status" value="1"/>
</dbReference>
<keyword evidence="2" id="KW-0808">Transferase</keyword>
<dbReference type="Pfam" id="PF00535">
    <property type="entry name" value="Glycos_transf_2"/>
    <property type="match status" value="1"/>
</dbReference>
<dbReference type="PANTHER" id="PTHR43685">
    <property type="entry name" value="GLYCOSYLTRANSFERASE"/>
    <property type="match status" value="1"/>
</dbReference>
<dbReference type="EMBL" id="CP113797">
    <property type="protein sequence ID" value="WAL59162.1"/>
    <property type="molecule type" value="Genomic_DNA"/>
</dbReference>
<dbReference type="SUPFAM" id="SSF53448">
    <property type="entry name" value="Nucleotide-diphospho-sugar transferases"/>
    <property type="match status" value="1"/>
</dbReference>
<feature type="domain" description="Glycosyltransferase 2-like" evidence="1">
    <location>
        <begin position="28"/>
        <end position="136"/>
    </location>
</feature>
<dbReference type="InterPro" id="IPR050834">
    <property type="entry name" value="Glycosyltransf_2"/>
</dbReference>
<dbReference type="PANTHER" id="PTHR43685:SF2">
    <property type="entry name" value="GLYCOSYLTRANSFERASE 2-LIKE DOMAIN-CONTAINING PROTEIN"/>
    <property type="match status" value="1"/>
</dbReference>
<dbReference type="RefSeq" id="WP_268608794.1">
    <property type="nucleotide sequence ID" value="NZ_CP113797.1"/>
</dbReference>
<dbReference type="Proteomes" id="UP001163152">
    <property type="component" value="Chromosome"/>
</dbReference>
<dbReference type="InterPro" id="IPR029044">
    <property type="entry name" value="Nucleotide-diphossugar_trans"/>
</dbReference>
<dbReference type="AlphaFoldDB" id="A0A9E9C955"/>
<dbReference type="EC" id="2.4.-.-" evidence="2"/>
<protein>
    <submittedName>
        <fullName evidence="2">Glycosyltransferase</fullName>
        <ecNumber evidence="2">2.4.-.-</ecNumber>
    </submittedName>
</protein>
<keyword evidence="2" id="KW-0328">Glycosyltransferase</keyword>
<evidence type="ECO:0000313" key="3">
    <source>
        <dbReference type="Proteomes" id="UP001163152"/>
    </source>
</evidence>
<proteinExistence type="predicted"/>
<evidence type="ECO:0000259" key="1">
    <source>
        <dbReference type="Pfam" id="PF00535"/>
    </source>
</evidence>
<organism evidence="2 3">
    <name type="scientific">Thermocoleostomius sinensis A174</name>
    <dbReference type="NCBI Taxonomy" id="2016057"/>
    <lineage>
        <taxon>Bacteria</taxon>
        <taxon>Bacillati</taxon>
        <taxon>Cyanobacteriota</taxon>
        <taxon>Cyanophyceae</taxon>
        <taxon>Oculatellales</taxon>
        <taxon>Oculatellaceae</taxon>
        <taxon>Thermocoleostomius</taxon>
    </lineage>
</organism>
<keyword evidence="3" id="KW-1185">Reference proteome</keyword>
<evidence type="ECO:0000313" key="2">
    <source>
        <dbReference type="EMBL" id="WAL59162.1"/>
    </source>
</evidence>
<dbReference type="InterPro" id="IPR001173">
    <property type="entry name" value="Glyco_trans_2-like"/>
</dbReference>
<dbReference type="KEGG" id="tsin:OXH18_18570"/>
<accession>A0A9E9C955</accession>
<gene>
    <name evidence="2" type="ORF">OXH18_18570</name>
</gene>
<dbReference type="GO" id="GO:0016757">
    <property type="term" value="F:glycosyltransferase activity"/>
    <property type="evidence" value="ECO:0007669"/>
    <property type="project" value="UniProtKB-KW"/>
</dbReference>
<name>A0A9E9C955_9CYAN</name>
<reference evidence="2" key="1">
    <citation type="submission" date="2022-12" db="EMBL/GenBank/DDBJ databases">
        <title>Polyphasic identification of a Novel Hot-Spring Cyanobacterium Ocullathermofonsia sinensis gen nov. sp. nov. and Genomic Insights on its Adaptations to the Thermal Habitat.</title>
        <authorList>
            <person name="Daroch M."/>
            <person name="Tang J."/>
            <person name="Jiang Y."/>
        </authorList>
    </citation>
    <scope>NUCLEOTIDE SEQUENCE</scope>
    <source>
        <strain evidence="2">PKUAC-SCTA174</strain>
    </source>
</reference>